<dbReference type="AlphaFoldDB" id="A0A3L6EGG4"/>
<dbReference type="Proteomes" id="UP000251960">
    <property type="component" value="Chromosome 6"/>
</dbReference>
<sequence>MDPGRSFSAEEEGAGAPACCSPWRGRRPWRGKEPCSLLLAWGIQGGRWRGGRWRTGKGAMAVGGAMGAWSSAPCALLPWDACCAMEKKKGRLLWRLEKNEGWECKIAQVQGERAAIYRETLGLGLLSGPNGLGWAGPNTLSGCAKHFPE</sequence>
<organism evidence="1">
    <name type="scientific">Zea mays</name>
    <name type="common">Maize</name>
    <dbReference type="NCBI Taxonomy" id="4577"/>
    <lineage>
        <taxon>Eukaryota</taxon>
        <taxon>Viridiplantae</taxon>
        <taxon>Streptophyta</taxon>
        <taxon>Embryophyta</taxon>
        <taxon>Tracheophyta</taxon>
        <taxon>Spermatophyta</taxon>
        <taxon>Magnoliopsida</taxon>
        <taxon>Liliopsida</taxon>
        <taxon>Poales</taxon>
        <taxon>Poaceae</taxon>
        <taxon>PACMAD clade</taxon>
        <taxon>Panicoideae</taxon>
        <taxon>Andropogonodae</taxon>
        <taxon>Andropogoneae</taxon>
        <taxon>Tripsacinae</taxon>
        <taxon>Zea</taxon>
    </lineage>
</organism>
<accession>A0A3L6EGG4</accession>
<proteinExistence type="predicted"/>
<name>A0A3L6EGG4_MAIZE</name>
<protein>
    <submittedName>
        <fullName evidence="1">Uncharacterized protein</fullName>
    </submittedName>
</protein>
<dbReference type="EMBL" id="NCVQ01000007">
    <property type="protein sequence ID" value="PWZ19131.1"/>
    <property type="molecule type" value="Genomic_DNA"/>
</dbReference>
<evidence type="ECO:0000313" key="1">
    <source>
        <dbReference type="EMBL" id="PWZ19131.1"/>
    </source>
</evidence>
<gene>
    <name evidence="1" type="ORF">Zm00014a_036439</name>
</gene>
<comment type="caution">
    <text evidence="1">The sequence shown here is derived from an EMBL/GenBank/DDBJ whole genome shotgun (WGS) entry which is preliminary data.</text>
</comment>
<reference evidence="1" key="1">
    <citation type="journal article" date="2018" name="Nat. Genet.">
        <title>Extensive intraspecific gene order and gene structural variations between Mo17 and other maize genomes.</title>
        <authorList>
            <person name="Sun S."/>
            <person name="Zhou Y."/>
            <person name="Chen J."/>
            <person name="Shi J."/>
            <person name="Zhao H."/>
            <person name="Zhao H."/>
            <person name="Song W."/>
            <person name="Zhang M."/>
            <person name="Cui Y."/>
            <person name="Dong X."/>
            <person name="Liu H."/>
            <person name="Ma X."/>
            <person name="Jiao Y."/>
            <person name="Wang B."/>
            <person name="Wei X."/>
            <person name="Stein J.C."/>
            <person name="Glaubitz J.C."/>
            <person name="Lu F."/>
            <person name="Yu G."/>
            <person name="Liang C."/>
            <person name="Fengler K."/>
            <person name="Li B."/>
            <person name="Rafalski A."/>
            <person name="Schnable P.S."/>
            <person name="Ware D.H."/>
            <person name="Buckler E.S."/>
            <person name="Lai J."/>
        </authorList>
    </citation>
    <scope>NUCLEOTIDE SEQUENCE [LARGE SCALE GENOMIC DNA]</scope>
    <source>
        <tissue evidence="1">Seedling</tissue>
    </source>
</reference>